<protein>
    <recommendedName>
        <fullName evidence="2">DUF7282 domain-containing protein</fullName>
    </recommendedName>
</protein>
<evidence type="ECO:0000313" key="3">
    <source>
        <dbReference type="EMBL" id="SEW42561.1"/>
    </source>
</evidence>
<evidence type="ECO:0000259" key="2">
    <source>
        <dbReference type="Pfam" id="PF23951"/>
    </source>
</evidence>
<feature type="signal peptide" evidence="1">
    <location>
        <begin position="1"/>
        <end position="23"/>
    </location>
</feature>
<proteinExistence type="predicted"/>
<dbReference type="Proteomes" id="UP000199167">
    <property type="component" value="Unassembled WGS sequence"/>
</dbReference>
<dbReference type="AlphaFoldDB" id="A0A1I0RPG5"/>
<evidence type="ECO:0000313" key="4">
    <source>
        <dbReference type="Proteomes" id="UP000199167"/>
    </source>
</evidence>
<keyword evidence="1" id="KW-0732">Signal</keyword>
<sequence>MTNLMKTAAFAAVLGMSATAATAAGFGFQTTVNDDSAITLDLVRADEAGVVVIYDYTGGEFGDVLGSADINAGANTDVIIPLDNNIAQELAAVIYAGPMSEPSMAANWIELDVTE</sequence>
<dbReference type="EMBL" id="FOIZ01000002">
    <property type="protein sequence ID" value="SEW42561.1"/>
    <property type="molecule type" value="Genomic_DNA"/>
</dbReference>
<keyword evidence="4" id="KW-1185">Reference proteome</keyword>
<gene>
    <name evidence="3" type="ORF">SAMN04488515_2977</name>
</gene>
<feature type="domain" description="DUF7282" evidence="2">
    <location>
        <begin position="29"/>
        <end position="95"/>
    </location>
</feature>
<dbReference type="InterPro" id="IPR055706">
    <property type="entry name" value="Slg1/2_DUF7282"/>
</dbReference>
<dbReference type="Pfam" id="PF23951">
    <property type="entry name" value="DUF7282"/>
    <property type="match status" value="1"/>
</dbReference>
<dbReference type="OrthoDB" id="7868487at2"/>
<dbReference type="RefSeq" id="WP_131801619.1">
    <property type="nucleotide sequence ID" value="NZ_FOIZ01000002.1"/>
</dbReference>
<evidence type="ECO:0000256" key="1">
    <source>
        <dbReference type="SAM" id="SignalP"/>
    </source>
</evidence>
<accession>A0A1I0RPG5</accession>
<feature type="chain" id="PRO_5011594556" description="DUF7282 domain-containing protein" evidence="1">
    <location>
        <begin position="24"/>
        <end position="115"/>
    </location>
</feature>
<name>A0A1I0RPG5_9RHOB</name>
<reference evidence="3 4" key="1">
    <citation type="submission" date="2016-10" db="EMBL/GenBank/DDBJ databases">
        <authorList>
            <person name="de Groot N.N."/>
        </authorList>
    </citation>
    <scope>NUCLEOTIDE SEQUENCE [LARGE SCALE GENOMIC DNA]</scope>
    <source>
        <strain evidence="3 4">DSM 17925</strain>
    </source>
</reference>
<organism evidence="3 4">
    <name type="scientific">Cognatiyoonia koreensis</name>
    <dbReference type="NCBI Taxonomy" id="364200"/>
    <lineage>
        <taxon>Bacteria</taxon>
        <taxon>Pseudomonadati</taxon>
        <taxon>Pseudomonadota</taxon>
        <taxon>Alphaproteobacteria</taxon>
        <taxon>Rhodobacterales</taxon>
        <taxon>Paracoccaceae</taxon>
        <taxon>Cognatiyoonia</taxon>
    </lineage>
</organism>